<dbReference type="Proteomes" id="UP000831684">
    <property type="component" value="Chromosome"/>
</dbReference>
<dbReference type="Gene3D" id="3.30.70.360">
    <property type="match status" value="1"/>
</dbReference>
<reference evidence="10" key="1">
    <citation type="submission" date="2021-09" db="EMBL/GenBank/DDBJ databases">
        <title>Network and meta-omics reveal the key degrader and cooperation patterns in an efficient 1,4-dioxane-degrading microbial community.</title>
        <authorList>
            <person name="Dai C."/>
        </authorList>
    </citation>
    <scope>NUCLEOTIDE SEQUENCE</scope>
    <source>
        <strain evidence="10">ZM13</strain>
    </source>
</reference>
<dbReference type="GO" id="GO:0046872">
    <property type="term" value="F:metal ion binding"/>
    <property type="evidence" value="ECO:0007669"/>
    <property type="project" value="UniProtKB-KW"/>
</dbReference>
<dbReference type="RefSeq" id="WP_244377177.1">
    <property type="nucleotide sequence ID" value="NZ_CP083239.1"/>
</dbReference>
<evidence type="ECO:0000256" key="5">
    <source>
        <dbReference type="ARBA" id="ARBA00022801"/>
    </source>
</evidence>
<dbReference type="CDD" id="cd03884">
    <property type="entry name" value="M20_bAS"/>
    <property type="match status" value="1"/>
</dbReference>
<dbReference type="SUPFAM" id="SSF55031">
    <property type="entry name" value="Bacterial exopeptidase dimerisation domain"/>
    <property type="match status" value="1"/>
</dbReference>
<keyword evidence="6" id="KW-0464">Manganese</keyword>
<dbReference type="InterPro" id="IPR010158">
    <property type="entry name" value="Amidase_Cbmase"/>
</dbReference>
<dbReference type="InterPro" id="IPR036264">
    <property type="entry name" value="Bact_exopeptidase_dim_dom"/>
</dbReference>
<dbReference type="PIRSF" id="PIRSF001235">
    <property type="entry name" value="Amidase_carbamoylase"/>
    <property type="match status" value="1"/>
</dbReference>
<protein>
    <submittedName>
        <fullName evidence="10">Allantoate amidohydrolase</fullName>
    </submittedName>
</protein>
<dbReference type="InterPro" id="IPR011650">
    <property type="entry name" value="Peptidase_M20_dimer"/>
</dbReference>
<feature type="binding site" evidence="7">
    <location>
        <position position="131"/>
    </location>
    <ligand>
        <name>Zn(2+)</name>
        <dbReference type="ChEBI" id="CHEBI:29105"/>
        <label>2</label>
    </ligand>
</feature>
<evidence type="ECO:0000256" key="6">
    <source>
        <dbReference type="ARBA" id="ARBA00023211"/>
    </source>
</evidence>
<accession>A0A9E7D3C3</accession>
<evidence type="ECO:0000256" key="2">
    <source>
        <dbReference type="ARBA" id="ARBA00006153"/>
    </source>
</evidence>
<dbReference type="AlphaFoldDB" id="A0A9E7D3C3"/>
<dbReference type="SUPFAM" id="SSF53187">
    <property type="entry name" value="Zn-dependent exopeptidases"/>
    <property type="match status" value="1"/>
</dbReference>
<feature type="binding site" evidence="8">
    <location>
        <position position="279"/>
    </location>
    <ligand>
        <name>allantoate</name>
        <dbReference type="ChEBI" id="CHEBI:17536"/>
    </ligand>
</feature>
<dbReference type="EMBL" id="CP083239">
    <property type="protein sequence ID" value="UOK70687.1"/>
    <property type="molecule type" value="Genomic_DNA"/>
</dbReference>
<keyword evidence="4 7" id="KW-0479">Metal-binding</keyword>
<dbReference type="NCBIfam" id="NF006775">
    <property type="entry name" value="PRK09290.2-5"/>
    <property type="match status" value="1"/>
</dbReference>
<name>A0A9E7D3C3_9HYPH</name>
<comment type="cofactor">
    <cofactor evidence="1">
        <name>Mn(2+)</name>
        <dbReference type="ChEBI" id="CHEBI:29035"/>
    </cofactor>
</comment>
<evidence type="ECO:0000256" key="8">
    <source>
        <dbReference type="PIRSR" id="PIRSR001235-2"/>
    </source>
</evidence>
<keyword evidence="7" id="KW-0862">Zinc</keyword>
<dbReference type="InterPro" id="IPR002933">
    <property type="entry name" value="Peptidase_M20"/>
</dbReference>
<dbReference type="Pfam" id="PF07687">
    <property type="entry name" value="M20_dimer"/>
    <property type="match status" value="1"/>
</dbReference>
<feature type="binding site" evidence="7">
    <location>
        <position position="96"/>
    </location>
    <ligand>
        <name>Zn(2+)</name>
        <dbReference type="ChEBI" id="CHEBI:29105"/>
        <label>1</label>
    </ligand>
</feature>
<evidence type="ECO:0000256" key="4">
    <source>
        <dbReference type="ARBA" id="ARBA00022723"/>
    </source>
</evidence>
<dbReference type="Pfam" id="PF01546">
    <property type="entry name" value="Peptidase_M20"/>
    <property type="match status" value="1"/>
</dbReference>
<proteinExistence type="inferred from homology"/>
<feature type="binding site" evidence="8">
    <location>
        <position position="220"/>
    </location>
    <ligand>
        <name>allantoate</name>
        <dbReference type="ChEBI" id="CHEBI:17536"/>
    </ligand>
</feature>
<evidence type="ECO:0000259" key="9">
    <source>
        <dbReference type="Pfam" id="PF07687"/>
    </source>
</evidence>
<feature type="domain" description="Peptidase M20 dimerisation" evidence="9">
    <location>
        <begin position="214"/>
        <end position="309"/>
    </location>
</feature>
<comment type="cofactor">
    <cofactor evidence="7">
        <name>Zn(2+)</name>
        <dbReference type="ChEBI" id="CHEBI:29105"/>
    </cofactor>
    <text evidence="7">Binds 2 Zn(2+) ions per subunit.</text>
</comment>
<keyword evidence="5" id="KW-0378">Hydrolase</keyword>
<organism evidence="10 11">
    <name type="scientific">Ancylobacter polymorphus</name>
    <dbReference type="NCBI Taxonomy" id="223390"/>
    <lineage>
        <taxon>Bacteria</taxon>
        <taxon>Pseudomonadati</taxon>
        <taxon>Pseudomonadota</taxon>
        <taxon>Alphaproteobacteria</taxon>
        <taxon>Hyphomicrobiales</taxon>
        <taxon>Xanthobacteraceae</taxon>
        <taxon>Ancylobacter</taxon>
    </lineage>
</organism>
<dbReference type="PROSITE" id="PS00758">
    <property type="entry name" value="ARGE_DAPE_CPG2_1"/>
    <property type="match status" value="1"/>
</dbReference>
<feature type="binding site" evidence="7">
    <location>
        <position position="195"/>
    </location>
    <ligand>
        <name>Zn(2+)</name>
        <dbReference type="ChEBI" id="CHEBI:29105"/>
        <label>1</label>
    </ligand>
</feature>
<gene>
    <name evidence="10" type="ORF">K9D25_18495</name>
</gene>
<dbReference type="KEGG" id="apol:K9D25_18495"/>
<dbReference type="GO" id="GO:0016813">
    <property type="term" value="F:hydrolase activity, acting on carbon-nitrogen (but not peptide) bonds, in linear amidines"/>
    <property type="evidence" value="ECO:0007669"/>
    <property type="project" value="InterPro"/>
</dbReference>
<dbReference type="PANTHER" id="PTHR32494">
    <property type="entry name" value="ALLANTOATE DEIMINASE-RELATED"/>
    <property type="match status" value="1"/>
</dbReference>
<comment type="similarity">
    <text evidence="2">Belongs to the peptidase M20 family.</text>
</comment>
<dbReference type="Gene3D" id="3.40.630.10">
    <property type="entry name" value="Zn peptidases"/>
    <property type="match status" value="1"/>
</dbReference>
<evidence type="ECO:0000313" key="10">
    <source>
        <dbReference type="EMBL" id="UOK70687.1"/>
    </source>
</evidence>
<comment type="subunit">
    <text evidence="3">Homodimer.</text>
</comment>
<evidence type="ECO:0000256" key="1">
    <source>
        <dbReference type="ARBA" id="ARBA00001936"/>
    </source>
</evidence>
<feature type="binding site" evidence="7">
    <location>
        <position position="386"/>
    </location>
    <ligand>
        <name>Zn(2+)</name>
        <dbReference type="ChEBI" id="CHEBI:29105"/>
        <label>2</label>
    </ligand>
</feature>
<feature type="binding site" evidence="7">
    <location>
        <position position="85"/>
    </location>
    <ligand>
        <name>Zn(2+)</name>
        <dbReference type="ChEBI" id="CHEBI:29105"/>
        <label>1</label>
    </ligand>
</feature>
<evidence type="ECO:0000313" key="11">
    <source>
        <dbReference type="Proteomes" id="UP000831684"/>
    </source>
</evidence>
<dbReference type="PANTHER" id="PTHR32494:SF19">
    <property type="entry name" value="ALLANTOATE DEIMINASE-RELATED"/>
    <property type="match status" value="1"/>
</dbReference>
<dbReference type="InterPro" id="IPR001261">
    <property type="entry name" value="ArgE/DapE_CS"/>
</dbReference>
<sequence length="419" mass="43359">MNDAPSTLPRGAALMARLDALARHSDEPGRLTRLYLSPAHHSAARLVAGWMQEAGMSVHMDAVGNVVGRYAGQSADAPTLLLGSHIDTVRDAGKYDGNLGVLAAIQAVGELNARGERLPVALEVLAFGDEEGVRFPVTLSGSRAVAGTLDPSVLDAVDADGVRLGDALLAFGGRPDALASARHDPSTVAGYVEIHIEQGPVLESEDLAVGVVTAISGASRFTIDIDGEAGHAGTVPMNLRHDAVAAAAEIVLAVEELALRTPDLVATVGCFTALPGAVNVIAAGARLTLDIRSPLDAVCRAAIEQLSRRFDAIAARRGVALKMACFYEAPAVACDDGLQAQLQRAVERQNIPPRHLPSGAGHDGLAMAALCPVGMLFVRCAGGVSHSPAESITVEDAGTAVAVLLDFLRDYAPPRRTAS</sequence>
<feature type="binding site" evidence="8">
    <location>
        <position position="292"/>
    </location>
    <ligand>
        <name>allantoate</name>
        <dbReference type="ChEBI" id="CHEBI:17536"/>
    </ligand>
</feature>
<evidence type="ECO:0000256" key="7">
    <source>
        <dbReference type="PIRSR" id="PIRSR001235-1"/>
    </source>
</evidence>
<feature type="binding site" evidence="7">
    <location>
        <position position="96"/>
    </location>
    <ligand>
        <name>Zn(2+)</name>
        <dbReference type="ChEBI" id="CHEBI:29105"/>
        <label>2</label>
    </ligand>
</feature>
<dbReference type="NCBIfam" id="TIGR01879">
    <property type="entry name" value="hydantase"/>
    <property type="match status" value="1"/>
</dbReference>
<evidence type="ECO:0000256" key="3">
    <source>
        <dbReference type="ARBA" id="ARBA00011738"/>
    </source>
</evidence>